<dbReference type="AlphaFoldDB" id="A0AAV2MIB2"/>
<evidence type="ECO:0000313" key="3">
    <source>
        <dbReference type="Proteomes" id="UP001497482"/>
    </source>
</evidence>
<name>A0AAV2MIB2_KNICA</name>
<evidence type="ECO:0000313" key="2">
    <source>
        <dbReference type="EMBL" id="CAL1612811.1"/>
    </source>
</evidence>
<gene>
    <name evidence="2" type="ORF">KC01_LOCUS39102</name>
</gene>
<evidence type="ECO:0000256" key="1">
    <source>
        <dbReference type="SAM" id="SignalP"/>
    </source>
</evidence>
<accession>A0AAV2MIB2</accession>
<dbReference type="EMBL" id="OZ035830">
    <property type="protein sequence ID" value="CAL1612811.1"/>
    <property type="molecule type" value="Genomic_DNA"/>
</dbReference>
<keyword evidence="3" id="KW-1185">Reference proteome</keyword>
<reference evidence="2 3" key="1">
    <citation type="submission" date="2024-04" db="EMBL/GenBank/DDBJ databases">
        <authorList>
            <person name="Waldvogel A.-M."/>
            <person name="Schoenle A."/>
        </authorList>
    </citation>
    <scope>NUCLEOTIDE SEQUENCE [LARGE SCALE GENOMIC DNA]</scope>
</reference>
<feature type="chain" id="PRO_5043988015" evidence="1">
    <location>
        <begin position="23"/>
        <end position="72"/>
    </location>
</feature>
<protein>
    <submittedName>
        <fullName evidence="2">Uncharacterized protein</fullName>
    </submittedName>
</protein>
<feature type="signal peptide" evidence="1">
    <location>
        <begin position="1"/>
        <end position="22"/>
    </location>
</feature>
<sequence length="72" mass="7489">MCYLSALLGVSASFIHYHWGWGSSMGGGCTDLAQSPNLPNLQPDPLASTVTPLQSSPPPGPYMKAVVESLVG</sequence>
<dbReference type="Proteomes" id="UP001497482">
    <property type="component" value="Chromosome 8"/>
</dbReference>
<proteinExistence type="predicted"/>
<organism evidence="2 3">
    <name type="scientific">Knipowitschia caucasica</name>
    <name type="common">Caucasian dwarf goby</name>
    <name type="synonym">Pomatoschistus caucasicus</name>
    <dbReference type="NCBI Taxonomy" id="637954"/>
    <lineage>
        <taxon>Eukaryota</taxon>
        <taxon>Metazoa</taxon>
        <taxon>Chordata</taxon>
        <taxon>Craniata</taxon>
        <taxon>Vertebrata</taxon>
        <taxon>Euteleostomi</taxon>
        <taxon>Actinopterygii</taxon>
        <taxon>Neopterygii</taxon>
        <taxon>Teleostei</taxon>
        <taxon>Neoteleostei</taxon>
        <taxon>Acanthomorphata</taxon>
        <taxon>Gobiaria</taxon>
        <taxon>Gobiiformes</taxon>
        <taxon>Gobioidei</taxon>
        <taxon>Gobiidae</taxon>
        <taxon>Gobiinae</taxon>
        <taxon>Knipowitschia</taxon>
    </lineage>
</organism>
<keyword evidence="1" id="KW-0732">Signal</keyword>